<feature type="non-terminal residue" evidence="1">
    <location>
        <position position="1"/>
    </location>
</feature>
<sequence length="74" mass="8486">LSARAIVNYYLYGIDGAPSIVKTRKRYCHKMTHLGRKTHTRHSGAKARPVSYHFPFAVTVSIVFPYPTAKTMRY</sequence>
<dbReference type="AlphaFoldDB" id="S4PVD7"/>
<evidence type="ECO:0000313" key="1">
    <source>
        <dbReference type="EMBL" id="JAA83842.1"/>
    </source>
</evidence>
<proteinExistence type="predicted"/>
<protein>
    <submittedName>
        <fullName evidence="1">Uncharacterized protein</fullName>
    </submittedName>
</protein>
<name>S4PVD7_9NEOP</name>
<accession>S4PVD7</accession>
<reference evidence="1" key="2">
    <citation type="submission" date="2013-05" db="EMBL/GenBank/DDBJ databases">
        <authorList>
            <person name="Carter J.-M."/>
            <person name="Baker S.C."/>
            <person name="Pink R."/>
            <person name="Carter D.R.F."/>
            <person name="Collins A."/>
            <person name="Tomlin J."/>
            <person name="Gibbs M."/>
            <person name="Breuker C.J."/>
        </authorList>
    </citation>
    <scope>NUCLEOTIDE SEQUENCE</scope>
    <source>
        <tissue evidence="1">Ovary</tissue>
    </source>
</reference>
<dbReference type="EMBL" id="GAIX01008718">
    <property type="protein sequence ID" value="JAA83842.1"/>
    <property type="molecule type" value="Transcribed_RNA"/>
</dbReference>
<reference evidence="1" key="1">
    <citation type="journal article" date="2013" name="BMC Genomics">
        <title>Unscrambling butterfly oogenesis.</title>
        <authorList>
            <person name="Carter J.M."/>
            <person name="Baker S.C."/>
            <person name="Pink R."/>
            <person name="Carter D.R."/>
            <person name="Collins A."/>
            <person name="Tomlin J."/>
            <person name="Gibbs M."/>
            <person name="Breuker C.J."/>
        </authorList>
    </citation>
    <scope>NUCLEOTIDE SEQUENCE</scope>
    <source>
        <tissue evidence="1">Ovary</tissue>
    </source>
</reference>
<organism evidence="1">
    <name type="scientific">Pararge aegeria</name>
    <name type="common">speckled wood butterfly</name>
    <dbReference type="NCBI Taxonomy" id="116150"/>
    <lineage>
        <taxon>Eukaryota</taxon>
        <taxon>Metazoa</taxon>
        <taxon>Ecdysozoa</taxon>
        <taxon>Arthropoda</taxon>
        <taxon>Hexapoda</taxon>
        <taxon>Insecta</taxon>
        <taxon>Pterygota</taxon>
        <taxon>Neoptera</taxon>
        <taxon>Endopterygota</taxon>
        <taxon>Lepidoptera</taxon>
        <taxon>Glossata</taxon>
        <taxon>Ditrysia</taxon>
        <taxon>Papilionoidea</taxon>
        <taxon>Nymphalidae</taxon>
        <taxon>Satyrinae</taxon>
        <taxon>Satyrini</taxon>
        <taxon>Parargina</taxon>
        <taxon>Pararge</taxon>
    </lineage>
</organism>